<evidence type="ECO:0000313" key="3">
    <source>
        <dbReference type="Proteomes" id="UP000244005"/>
    </source>
</evidence>
<reference evidence="2" key="2">
    <citation type="submission" date="2017-12" db="EMBL/GenBank/DDBJ databases">
        <title>WGS assembly of Marchantia polymorpha.</title>
        <authorList>
            <person name="Bowman J.L."/>
            <person name="Kohchi T."/>
            <person name="Yamato K.T."/>
            <person name="Jenkins J."/>
            <person name="Shu S."/>
            <person name="Ishizaki K."/>
            <person name="Yamaoka S."/>
            <person name="Nishihama R."/>
            <person name="Nakamura Y."/>
            <person name="Berger F."/>
            <person name="Adam C."/>
            <person name="Aki S.S."/>
            <person name="Althoff F."/>
            <person name="Araki T."/>
            <person name="Arteaga-Vazquez M.A."/>
            <person name="Balasubrmanian S."/>
            <person name="Bauer D."/>
            <person name="Boehm C.R."/>
            <person name="Briginshaw L."/>
            <person name="Caballero-Perez J."/>
            <person name="Catarino B."/>
            <person name="Chen F."/>
            <person name="Chiyoda S."/>
            <person name="Chovatia M."/>
            <person name="Davies K.M."/>
            <person name="Delmans M."/>
            <person name="Demura T."/>
            <person name="Dierschke T."/>
            <person name="Dolan L."/>
            <person name="Dorantes-Acosta A.E."/>
            <person name="Eklund D.M."/>
            <person name="Florent S.N."/>
            <person name="Flores-Sandoval E."/>
            <person name="Fujiyama A."/>
            <person name="Fukuzawa H."/>
            <person name="Galik B."/>
            <person name="Grimanelli D."/>
            <person name="Grimwood J."/>
            <person name="Grossniklaus U."/>
            <person name="Hamada T."/>
            <person name="Haseloff J."/>
            <person name="Hetherington A.J."/>
            <person name="Higo A."/>
            <person name="Hirakawa Y."/>
            <person name="Hundley H.N."/>
            <person name="Ikeda Y."/>
            <person name="Inoue K."/>
            <person name="Inoue S."/>
            <person name="Ishida S."/>
            <person name="Jia Q."/>
            <person name="Kakita M."/>
            <person name="Kanazawa T."/>
            <person name="Kawai Y."/>
            <person name="Kawashima T."/>
            <person name="Kennedy M."/>
            <person name="Kinose K."/>
            <person name="Kinoshita T."/>
            <person name="Kohara Y."/>
            <person name="Koide E."/>
            <person name="Komatsu K."/>
            <person name="Kopischke S."/>
            <person name="Kubo M."/>
            <person name="Kyozuka J."/>
            <person name="Lagercrantz U."/>
            <person name="Lin S.S."/>
            <person name="Lindquist E."/>
            <person name="Lipzen A.M."/>
            <person name="Lu C."/>
            <person name="Luna E.D."/>
            <person name="Martienssen R.A."/>
            <person name="Minamino N."/>
            <person name="Mizutani M."/>
            <person name="Mizutani M."/>
            <person name="Mochizuki N."/>
            <person name="Monte I."/>
            <person name="Mosher R."/>
            <person name="Nagasaki H."/>
            <person name="Nakagami H."/>
            <person name="Naramoto S."/>
            <person name="Nishitani K."/>
            <person name="Ohtani M."/>
            <person name="Okamoto T."/>
            <person name="Okumura M."/>
            <person name="Phillips J."/>
            <person name="Pollak B."/>
            <person name="Reinders A."/>
            <person name="Roevekamp M."/>
            <person name="Sano R."/>
            <person name="Sawa S."/>
            <person name="Schmid M.W."/>
            <person name="Shirakawa M."/>
            <person name="Solano R."/>
            <person name="Spunde A."/>
            <person name="Suetsugu N."/>
            <person name="Sugano S."/>
            <person name="Sugiyama A."/>
            <person name="Sun R."/>
            <person name="Suzuki Y."/>
            <person name="Takenaka M."/>
            <person name="Takezawa D."/>
            <person name="Tomogane H."/>
            <person name="Tsuzuki M."/>
            <person name="Ueda T."/>
            <person name="Umeda M."/>
            <person name="Ward J.M."/>
            <person name="Watanabe Y."/>
            <person name="Yazaki K."/>
            <person name="Yokoyama R."/>
            <person name="Yoshitake Y."/>
            <person name="Yotsui I."/>
            <person name="Zachgo S."/>
            <person name="Schmutz J."/>
        </authorList>
    </citation>
    <scope>NUCLEOTIDE SEQUENCE [LARGE SCALE GENOMIC DNA]</scope>
    <source>
        <strain evidence="2">Tak-1</strain>
    </source>
</reference>
<dbReference type="AlphaFoldDB" id="A0A2R6X5I8"/>
<accession>A0A2R6X5I8</accession>
<feature type="compositionally biased region" description="Polar residues" evidence="1">
    <location>
        <begin position="1"/>
        <end position="23"/>
    </location>
</feature>
<organism evidence="2 3">
    <name type="scientific">Marchantia polymorpha</name>
    <name type="common">Common liverwort</name>
    <name type="synonym">Marchantia aquatica</name>
    <dbReference type="NCBI Taxonomy" id="3197"/>
    <lineage>
        <taxon>Eukaryota</taxon>
        <taxon>Viridiplantae</taxon>
        <taxon>Streptophyta</taxon>
        <taxon>Embryophyta</taxon>
        <taxon>Marchantiophyta</taxon>
        <taxon>Marchantiopsida</taxon>
        <taxon>Marchantiidae</taxon>
        <taxon>Marchantiales</taxon>
        <taxon>Marchantiaceae</taxon>
        <taxon>Marchantia</taxon>
    </lineage>
</organism>
<evidence type="ECO:0000256" key="1">
    <source>
        <dbReference type="SAM" id="MobiDB-lite"/>
    </source>
</evidence>
<dbReference type="EMBL" id="KZ772707">
    <property type="protein sequence ID" value="PTQ41361.1"/>
    <property type="molecule type" value="Genomic_DNA"/>
</dbReference>
<dbReference type="Proteomes" id="UP000244005">
    <property type="component" value="Unassembled WGS sequence"/>
</dbReference>
<gene>
    <name evidence="2" type="ORF">MARPO_0035s0130</name>
</gene>
<dbReference type="Gramene" id="Mp6g03500.1">
    <property type="protein sequence ID" value="Mp6g03500.1.cds1"/>
    <property type="gene ID" value="Mp6g03500"/>
</dbReference>
<proteinExistence type="predicted"/>
<dbReference type="EMBL" id="KZ772707">
    <property type="protein sequence ID" value="PTQ41362.1"/>
    <property type="molecule type" value="Genomic_DNA"/>
</dbReference>
<protein>
    <submittedName>
        <fullName evidence="2">Uncharacterized protein</fullName>
    </submittedName>
</protein>
<name>A0A2R6X5I8_MARPO</name>
<feature type="region of interest" description="Disordered" evidence="1">
    <location>
        <begin position="1"/>
        <end position="26"/>
    </location>
</feature>
<reference evidence="3" key="1">
    <citation type="journal article" date="2017" name="Cell">
        <title>Insights into land plant evolution garnered from the Marchantia polymorpha genome.</title>
        <authorList>
            <person name="Bowman J.L."/>
            <person name="Kohchi T."/>
            <person name="Yamato K.T."/>
            <person name="Jenkins J."/>
            <person name="Shu S."/>
            <person name="Ishizaki K."/>
            <person name="Yamaoka S."/>
            <person name="Nishihama R."/>
            <person name="Nakamura Y."/>
            <person name="Berger F."/>
            <person name="Adam C."/>
            <person name="Aki S.S."/>
            <person name="Althoff F."/>
            <person name="Araki T."/>
            <person name="Arteaga-Vazquez M.A."/>
            <person name="Balasubrmanian S."/>
            <person name="Barry K."/>
            <person name="Bauer D."/>
            <person name="Boehm C.R."/>
            <person name="Briginshaw L."/>
            <person name="Caballero-Perez J."/>
            <person name="Catarino B."/>
            <person name="Chen F."/>
            <person name="Chiyoda S."/>
            <person name="Chovatia M."/>
            <person name="Davies K.M."/>
            <person name="Delmans M."/>
            <person name="Demura T."/>
            <person name="Dierschke T."/>
            <person name="Dolan L."/>
            <person name="Dorantes-Acosta A.E."/>
            <person name="Eklund D.M."/>
            <person name="Florent S.N."/>
            <person name="Flores-Sandoval E."/>
            <person name="Fujiyama A."/>
            <person name="Fukuzawa H."/>
            <person name="Galik B."/>
            <person name="Grimanelli D."/>
            <person name="Grimwood J."/>
            <person name="Grossniklaus U."/>
            <person name="Hamada T."/>
            <person name="Haseloff J."/>
            <person name="Hetherington A.J."/>
            <person name="Higo A."/>
            <person name="Hirakawa Y."/>
            <person name="Hundley H.N."/>
            <person name="Ikeda Y."/>
            <person name="Inoue K."/>
            <person name="Inoue S.I."/>
            <person name="Ishida S."/>
            <person name="Jia Q."/>
            <person name="Kakita M."/>
            <person name="Kanazawa T."/>
            <person name="Kawai Y."/>
            <person name="Kawashima T."/>
            <person name="Kennedy M."/>
            <person name="Kinose K."/>
            <person name="Kinoshita T."/>
            <person name="Kohara Y."/>
            <person name="Koide E."/>
            <person name="Komatsu K."/>
            <person name="Kopischke S."/>
            <person name="Kubo M."/>
            <person name="Kyozuka J."/>
            <person name="Lagercrantz U."/>
            <person name="Lin S.S."/>
            <person name="Lindquist E."/>
            <person name="Lipzen A.M."/>
            <person name="Lu C.W."/>
            <person name="De Luna E."/>
            <person name="Martienssen R.A."/>
            <person name="Minamino N."/>
            <person name="Mizutani M."/>
            <person name="Mizutani M."/>
            <person name="Mochizuki N."/>
            <person name="Monte I."/>
            <person name="Mosher R."/>
            <person name="Nagasaki H."/>
            <person name="Nakagami H."/>
            <person name="Naramoto S."/>
            <person name="Nishitani K."/>
            <person name="Ohtani M."/>
            <person name="Okamoto T."/>
            <person name="Okumura M."/>
            <person name="Phillips J."/>
            <person name="Pollak B."/>
            <person name="Reinders A."/>
            <person name="Rovekamp M."/>
            <person name="Sano R."/>
            <person name="Sawa S."/>
            <person name="Schmid M.W."/>
            <person name="Shirakawa M."/>
            <person name="Solano R."/>
            <person name="Spunde A."/>
            <person name="Suetsugu N."/>
            <person name="Sugano S."/>
            <person name="Sugiyama A."/>
            <person name="Sun R."/>
            <person name="Suzuki Y."/>
            <person name="Takenaka M."/>
            <person name="Takezawa D."/>
            <person name="Tomogane H."/>
            <person name="Tsuzuki M."/>
            <person name="Ueda T."/>
            <person name="Umeda M."/>
            <person name="Ward J.M."/>
            <person name="Watanabe Y."/>
            <person name="Yazaki K."/>
            <person name="Yokoyama R."/>
            <person name="Yoshitake Y."/>
            <person name="Yotsui I."/>
            <person name="Zachgo S."/>
            <person name="Schmutz J."/>
        </authorList>
    </citation>
    <scope>NUCLEOTIDE SEQUENCE [LARGE SCALE GENOMIC DNA]</scope>
    <source>
        <strain evidence="3">Tak-1</strain>
    </source>
</reference>
<evidence type="ECO:0000313" key="2">
    <source>
        <dbReference type="EMBL" id="PTQ41361.1"/>
    </source>
</evidence>
<keyword evidence="3" id="KW-1185">Reference proteome</keyword>
<sequence>MKKIQLQQLKPRSSDLPSSSWTGSPWDRRKVSTNTFLAYLNEAVMEMHTKDTSCMLEVLGEFSLKRPSL</sequence>
<dbReference type="Gramene" id="Mp6g03500.2">
    <property type="protein sequence ID" value="Mp6g03500.2.cds1"/>
    <property type="gene ID" value="Mp6g03500"/>
</dbReference>